<evidence type="ECO:0000313" key="1">
    <source>
        <dbReference type="EMBL" id="MCJ8355146.1"/>
    </source>
</evidence>
<dbReference type="AlphaFoldDB" id="A0AAW5EVG3"/>
<protein>
    <submittedName>
        <fullName evidence="1">Uncharacterized protein</fullName>
    </submittedName>
</protein>
<proteinExistence type="predicted"/>
<accession>A0AAW5EVG3</accession>
<sequence>MLRVSEWWRFTKRWGKTVARNFSGRFETKPLIENKKSFWGRLVSNKAASSEGLFEKSGSITS</sequence>
<dbReference type="Proteomes" id="UP001202887">
    <property type="component" value="Unassembled WGS sequence"/>
</dbReference>
<gene>
    <name evidence="1" type="ORF">K1W68_14290</name>
</gene>
<reference evidence="1" key="2">
    <citation type="submission" date="2022-03" db="EMBL/GenBank/DDBJ databases">
        <authorList>
            <person name="Ryngajllo M."/>
            <person name="Jacek P."/>
            <person name="Kubiak K."/>
        </authorList>
    </citation>
    <scope>NUCLEOTIDE SEQUENCE</scope>
    <source>
        <strain evidence="1">SI1</strain>
    </source>
</reference>
<evidence type="ECO:0000313" key="2">
    <source>
        <dbReference type="Proteomes" id="UP001202887"/>
    </source>
</evidence>
<dbReference type="RefSeq" id="WP_247067713.1">
    <property type="nucleotide sequence ID" value="NZ_CP094848.1"/>
</dbReference>
<organism evidence="1 2">
    <name type="scientific">Novacetimonas hansenii</name>
    <name type="common">Komagataeibacter hansenii</name>
    <dbReference type="NCBI Taxonomy" id="436"/>
    <lineage>
        <taxon>Bacteria</taxon>
        <taxon>Pseudomonadati</taxon>
        <taxon>Pseudomonadota</taxon>
        <taxon>Alphaproteobacteria</taxon>
        <taxon>Acetobacterales</taxon>
        <taxon>Acetobacteraceae</taxon>
        <taxon>Novacetimonas</taxon>
    </lineage>
</organism>
<reference evidence="1" key="1">
    <citation type="journal article" date="2021" name="Polymers (Basel)">
        <title>Highly Stretchable Bacterial Cellulose Produced by Komagataeibacter hansenii SI1.</title>
        <authorList>
            <person name="Cielecka I."/>
            <person name="Ryngajllo M."/>
            <person name="Maniukiewicz W."/>
            <person name="Bielecki S."/>
        </authorList>
    </citation>
    <scope>NUCLEOTIDE SEQUENCE</scope>
    <source>
        <strain evidence="1">SI1</strain>
    </source>
</reference>
<comment type="caution">
    <text evidence="1">The sequence shown here is derived from an EMBL/GenBank/DDBJ whole genome shotgun (WGS) entry which is preliminary data.</text>
</comment>
<name>A0AAW5EVG3_NOVHA</name>
<dbReference type="EMBL" id="JAIBCX010000056">
    <property type="protein sequence ID" value="MCJ8355146.1"/>
    <property type="molecule type" value="Genomic_DNA"/>
</dbReference>